<feature type="repeat" description="TPR" evidence="1">
    <location>
        <begin position="96"/>
        <end position="129"/>
    </location>
</feature>
<dbReference type="PROSITE" id="PS50005">
    <property type="entry name" value="TPR"/>
    <property type="match status" value="1"/>
</dbReference>
<dbReference type="Gene3D" id="1.25.40.10">
    <property type="entry name" value="Tetratricopeptide repeat domain"/>
    <property type="match status" value="2"/>
</dbReference>
<organism evidence="2 3">
    <name type="scientific">Candidatus Naiadarchaeum limnaeum</name>
    <dbReference type="NCBI Taxonomy" id="2756139"/>
    <lineage>
        <taxon>Archaea</taxon>
        <taxon>Candidatus Undinarchaeota</taxon>
        <taxon>Candidatus Undinarchaeia</taxon>
        <taxon>Candidatus Naiadarchaeales</taxon>
        <taxon>Candidatus Naiadarchaeaceae</taxon>
        <taxon>Candidatus Naiadarchaeum</taxon>
    </lineage>
</organism>
<name>A0A832UT07_9ARCH</name>
<gene>
    <name evidence="2" type="ORF">H1016_05445</name>
</gene>
<dbReference type="Pfam" id="PF13181">
    <property type="entry name" value="TPR_8"/>
    <property type="match status" value="1"/>
</dbReference>
<keyword evidence="1" id="KW-0802">TPR repeat</keyword>
<dbReference type="InterPro" id="IPR019734">
    <property type="entry name" value="TPR_rpt"/>
</dbReference>
<comment type="caution">
    <text evidence="2">The sequence shown here is derived from an EMBL/GenBank/DDBJ whole genome shotgun (WGS) entry which is preliminary data.</text>
</comment>
<dbReference type="AlphaFoldDB" id="A0A832UT07"/>
<evidence type="ECO:0000313" key="2">
    <source>
        <dbReference type="EMBL" id="HIK00947.1"/>
    </source>
</evidence>
<dbReference type="SUPFAM" id="SSF48452">
    <property type="entry name" value="TPR-like"/>
    <property type="match status" value="1"/>
</dbReference>
<sequence length="165" mass="19323">MTEDFLAKFLEEKNEELKEQIDQAREFYMQKRYSEASALCAIILSDYPNDIDTLLLQGLCFKKQGNLEVAIKDFFDKILELAEIIRDKDVKSKVKEAAMLNKANCLLELGYLDGALNLYNRVLRINPRQWHAMYGKQRVYAKNLQIALAQEWSHKAELTKKRYPE</sequence>
<reference evidence="2 3" key="1">
    <citation type="journal article" name="Nat. Commun.">
        <title>Undinarchaeota illuminate DPANN phylogeny and the impact of gene transfer on archaeal evolution.</title>
        <authorList>
            <person name="Dombrowski N."/>
            <person name="Williams T.A."/>
            <person name="Sun J."/>
            <person name="Woodcroft B.J."/>
            <person name="Lee J.H."/>
            <person name="Minh B.Q."/>
            <person name="Rinke C."/>
            <person name="Spang A."/>
        </authorList>
    </citation>
    <scope>NUCLEOTIDE SEQUENCE [LARGE SCALE GENOMIC DNA]</scope>
    <source>
        <strain evidence="2">MAG_bin1129</strain>
    </source>
</reference>
<dbReference type="SMART" id="SM00028">
    <property type="entry name" value="TPR"/>
    <property type="match status" value="2"/>
</dbReference>
<evidence type="ECO:0000256" key="1">
    <source>
        <dbReference type="PROSITE-ProRule" id="PRU00339"/>
    </source>
</evidence>
<keyword evidence="3" id="KW-1185">Reference proteome</keyword>
<accession>A0A832UT07</accession>
<dbReference type="EMBL" id="DVAB01000049">
    <property type="protein sequence ID" value="HIK00947.1"/>
    <property type="molecule type" value="Genomic_DNA"/>
</dbReference>
<protein>
    <submittedName>
        <fullName evidence="2">Tetratricopeptide repeat protein</fullName>
    </submittedName>
</protein>
<evidence type="ECO:0000313" key="3">
    <source>
        <dbReference type="Proteomes" id="UP000646946"/>
    </source>
</evidence>
<dbReference type="Pfam" id="PF13432">
    <property type="entry name" value="TPR_16"/>
    <property type="match status" value="1"/>
</dbReference>
<proteinExistence type="predicted"/>
<dbReference type="Proteomes" id="UP000646946">
    <property type="component" value="Unassembled WGS sequence"/>
</dbReference>
<dbReference type="InterPro" id="IPR011990">
    <property type="entry name" value="TPR-like_helical_dom_sf"/>
</dbReference>